<reference evidence="1 2" key="1">
    <citation type="journal article" date="2018" name="Evol. Lett.">
        <title>Horizontal gene cluster transfer increased hallucinogenic mushroom diversity.</title>
        <authorList>
            <person name="Reynolds H.T."/>
            <person name="Vijayakumar V."/>
            <person name="Gluck-Thaler E."/>
            <person name="Korotkin H.B."/>
            <person name="Matheny P.B."/>
            <person name="Slot J.C."/>
        </authorList>
    </citation>
    <scope>NUCLEOTIDE SEQUENCE [LARGE SCALE GENOMIC DNA]</scope>
    <source>
        <strain evidence="1 2">2631</strain>
    </source>
</reference>
<sequence>MSDPLGINQVSAGEAGESHAVLCTKAAKAYDPQTEERRVCSTWRVPTVNTVGNGSGNFER</sequence>
<accession>A0A409WY41</accession>
<gene>
    <name evidence="1" type="ORF">CVT25_003853</name>
</gene>
<dbReference type="Proteomes" id="UP000283269">
    <property type="component" value="Unassembled WGS sequence"/>
</dbReference>
<protein>
    <submittedName>
        <fullName evidence="1">Uncharacterized protein</fullName>
    </submittedName>
</protein>
<organism evidence="1 2">
    <name type="scientific">Psilocybe cyanescens</name>
    <dbReference type="NCBI Taxonomy" id="93625"/>
    <lineage>
        <taxon>Eukaryota</taxon>
        <taxon>Fungi</taxon>
        <taxon>Dikarya</taxon>
        <taxon>Basidiomycota</taxon>
        <taxon>Agaricomycotina</taxon>
        <taxon>Agaricomycetes</taxon>
        <taxon>Agaricomycetidae</taxon>
        <taxon>Agaricales</taxon>
        <taxon>Agaricineae</taxon>
        <taxon>Strophariaceae</taxon>
        <taxon>Psilocybe</taxon>
    </lineage>
</organism>
<name>A0A409WY41_PSICY</name>
<evidence type="ECO:0000313" key="2">
    <source>
        <dbReference type="Proteomes" id="UP000283269"/>
    </source>
</evidence>
<dbReference type="EMBL" id="NHYD01003017">
    <property type="protein sequence ID" value="PPQ83406.1"/>
    <property type="molecule type" value="Genomic_DNA"/>
</dbReference>
<evidence type="ECO:0000313" key="1">
    <source>
        <dbReference type="EMBL" id="PPQ83406.1"/>
    </source>
</evidence>
<proteinExistence type="predicted"/>
<comment type="caution">
    <text evidence="1">The sequence shown here is derived from an EMBL/GenBank/DDBJ whole genome shotgun (WGS) entry which is preliminary data.</text>
</comment>
<dbReference type="AlphaFoldDB" id="A0A409WY41"/>
<dbReference type="InParanoid" id="A0A409WY41"/>
<keyword evidence="2" id="KW-1185">Reference proteome</keyword>